<feature type="transmembrane region" description="Helical" evidence="5">
    <location>
        <begin position="52"/>
        <end position="75"/>
    </location>
</feature>
<comment type="similarity">
    <text evidence="2">Belongs to the tumor necrosis factor family.</text>
</comment>
<feature type="domain" description="THD" evidence="6">
    <location>
        <begin position="104"/>
        <end position="248"/>
    </location>
</feature>
<evidence type="ECO:0000256" key="4">
    <source>
        <dbReference type="ARBA" id="ARBA00023136"/>
    </source>
</evidence>
<evidence type="ECO:0000256" key="3">
    <source>
        <dbReference type="ARBA" id="ARBA00022514"/>
    </source>
</evidence>
<evidence type="ECO:0000256" key="2">
    <source>
        <dbReference type="ARBA" id="ARBA00008670"/>
    </source>
</evidence>
<dbReference type="GO" id="GO:0005125">
    <property type="term" value="F:cytokine activity"/>
    <property type="evidence" value="ECO:0007669"/>
    <property type="project" value="UniProtKB-KW"/>
</dbReference>
<keyword evidence="3" id="KW-0202">Cytokine</keyword>
<dbReference type="GO" id="GO:0005164">
    <property type="term" value="F:tumor necrosis factor receptor binding"/>
    <property type="evidence" value="ECO:0007669"/>
    <property type="project" value="InterPro"/>
</dbReference>
<dbReference type="Gene3D" id="2.60.120.40">
    <property type="match status" value="1"/>
</dbReference>
<organism evidence="7 8">
    <name type="scientific">Dicentrarchus labrax</name>
    <name type="common">European seabass</name>
    <name type="synonym">Morone labrax</name>
    <dbReference type="NCBI Taxonomy" id="13489"/>
    <lineage>
        <taxon>Eukaryota</taxon>
        <taxon>Metazoa</taxon>
        <taxon>Chordata</taxon>
        <taxon>Craniata</taxon>
        <taxon>Vertebrata</taxon>
        <taxon>Euteleostomi</taxon>
        <taxon>Actinopterygii</taxon>
        <taxon>Neopterygii</taxon>
        <taxon>Teleostei</taxon>
        <taxon>Neoteleostei</taxon>
        <taxon>Acanthomorphata</taxon>
        <taxon>Eupercaria</taxon>
        <taxon>Moronidae</taxon>
        <taxon>Dicentrarchus</taxon>
    </lineage>
</organism>
<dbReference type="InterPro" id="IPR008983">
    <property type="entry name" value="Tumour_necrosis_fac-like_dom"/>
</dbReference>
<keyword evidence="5" id="KW-1133">Transmembrane helix</keyword>
<dbReference type="PANTHER" id="PTHR11471">
    <property type="entry name" value="TUMOR NECROSIS FACTOR FAMILY MEMBER"/>
    <property type="match status" value="1"/>
</dbReference>
<evidence type="ECO:0000256" key="5">
    <source>
        <dbReference type="SAM" id="Phobius"/>
    </source>
</evidence>
<dbReference type="Ensembl" id="ENSDLAT00005051972.2">
    <property type="protein sequence ID" value="ENSDLAP00005048749.2"/>
    <property type="gene ID" value="ENSDLAG00005021366.2"/>
</dbReference>
<evidence type="ECO:0000313" key="8">
    <source>
        <dbReference type="Proteomes" id="UP000694389"/>
    </source>
</evidence>
<name>A0A8C4HWX1_DICLA</name>
<dbReference type="Pfam" id="PF00229">
    <property type="entry name" value="TNF"/>
    <property type="match status" value="1"/>
</dbReference>
<evidence type="ECO:0000256" key="1">
    <source>
        <dbReference type="ARBA" id="ARBA00004370"/>
    </source>
</evidence>
<sequence length="259" mass="29423">MEMLDGNRRLIRHEWESSGCMEDDGCGEHAGLHRQHTMIQFLHQKVTGLQRMALFLAVVLLLLFTVALALLIVVVHGGRGHRLPEIGPLTRCNKLFHNHISTFLFSFLAPKGNITNGKYLEWETMDGNAFCHGGFNYSSGDLVVPRNGIYRVFLQITYERKEDHGCDHLDDEIRLRNKVFVYRETYKQYMLLLSSVDTVSCSMTQWTKSLYAAGLFSLEANCRLRVTSSHPQLIVPRESEMFFGAELLPQSSGQAAVIT</sequence>
<dbReference type="GO" id="GO:0005615">
    <property type="term" value="C:extracellular space"/>
    <property type="evidence" value="ECO:0007669"/>
    <property type="project" value="UniProtKB-KW"/>
</dbReference>
<comment type="subcellular location">
    <subcellularLocation>
        <location evidence="1">Membrane</location>
    </subcellularLocation>
</comment>
<reference evidence="7" key="1">
    <citation type="submission" date="2025-08" db="UniProtKB">
        <authorList>
            <consortium name="Ensembl"/>
        </authorList>
    </citation>
    <scope>IDENTIFICATION</scope>
</reference>
<dbReference type="PANTHER" id="PTHR11471:SF24">
    <property type="entry name" value="TUMOR NECROSIS FACTOR LIGAND SUPERFAMILY MEMBER 15"/>
    <property type="match status" value="1"/>
</dbReference>
<dbReference type="InterPro" id="IPR006052">
    <property type="entry name" value="TNF_dom"/>
</dbReference>
<dbReference type="GO" id="GO:0006955">
    <property type="term" value="P:immune response"/>
    <property type="evidence" value="ECO:0007669"/>
    <property type="project" value="InterPro"/>
</dbReference>
<reference evidence="7" key="2">
    <citation type="submission" date="2025-09" db="UniProtKB">
        <authorList>
            <consortium name="Ensembl"/>
        </authorList>
    </citation>
    <scope>IDENTIFICATION</scope>
</reference>
<keyword evidence="8" id="KW-1185">Reference proteome</keyword>
<evidence type="ECO:0000259" key="6">
    <source>
        <dbReference type="PROSITE" id="PS50049"/>
    </source>
</evidence>
<evidence type="ECO:0000313" key="7">
    <source>
        <dbReference type="Ensembl" id="ENSDLAP00005048749.2"/>
    </source>
</evidence>
<dbReference type="GeneTree" id="ENSGT00940000171469"/>
<dbReference type="SMART" id="SM00207">
    <property type="entry name" value="TNF"/>
    <property type="match status" value="1"/>
</dbReference>
<dbReference type="GO" id="GO:0016020">
    <property type="term" value="C:membrane"/>
    <property type="evidence" value="ECO:0007669"/>
    <property type="project" value="UniProtKB-SubCell"/>
</dbReference>
<dbReference type="SUPFAM" id="SSF49842">
    <property type="entry name" value="TNF-like"/>
    <property type="match status" value="1"/>
</dbReference>
<protein>
    <recommendedName>
        <fullName evidence="6">THD domain-containing protein</fullName>
    </recommendedName>
</protein>
<dbReference type="AlphaFoldDB" id="A0A8C4HWX1"/>
<accession>A0A8C4HWX1</accession>
<keyword evidence="5" id="KW-0812">Transmembrane</keyword>
<keyword evidence="4 5" id="KW-0472">Membrane</keyword>
<dbReference type="Proteomes" id="UP000694389">
    <property type="component" value="Unassembled WGS sequence"/>
</dbReference>
<dbReference type="PROSITE" id="PS50049">
    <property type="entry name" value="THD_2"/>
    <property type="match status" value="1"/>
</dbReference>
<proteinExistence type="inferred from homology"/>